<evidence type="ECO:0000313" key="2">
    <source>
        <dbReference type="Proteomes" id="UP000294835"/>
    </source>
</evidence>
<proteinExistence type="predicted"/>
<dbReference type="PROSITE" id="PS51257">
    <property type="entry name" value="PROKAR_LIPOPROTEIN"/>
    <property type="match status" value="1"/>
</dbReference>
<dbReference type="EMBL" id="SLXP01000006">
    <property type="protein sequence ID" value="TCP40871.1"/>
    <property type="molecule type" value="Genomic_DNA"/>
</dbReference>
<name>A0A4R2Q2L9_9RHOB</name>
<comment type="caution">
    <text evidence="1">The sequence shown here is derived from an EMBL/GenBank/DDBJ whole genome shotgun (WGS) entry which is preliminary data.</text>
</comment>
<dbReference type="RefSeq" id="WP_132462146.1">
    <property type="nucleotide sequence ID" value="NZ_SLXP01000006.1"/>
</dbReference>
<dbReference type="Pfam" id="PF20569">
    <property type="entry name" value="DUF6778"/>
    <property type="match status" value="1"/>
</dbReference>
<dbReference type="OrthoDB" id="7836640at2"/>
<accession>A0A4R2Q2L9</accession>
<sequence length="205" mass="22018">MALGKRQFFTGLLCALTTGCVGTWATDYSDAISPEVSRGWRVSTVSVTVPETLTISEENVYAPVADIVWRGDVPGDRRAQVAAIVKQAAQRGAAGLRGRRAVRLSVEVTRFHALSDTARLRLSQSGVHDIAFVARVTDARTGEVLAGPEAIRADLVAYTGEDALAAERAGQTQKVRITNHLARVFAGWLGAGPDDVRGSFRRMGR</sequence>
<gene>
    <name evidence="1" type="ORF">EV662_10686</name>
</gene>
<evidence type="ECO:0008006" key="3">
    <source>
        <dbReference type="Google" id="ProtNLM"/>
    </source>
</evidence>
<reference evidence="1 2" key="1">
    <citation type="submission" date="2019-03" db="EMBL/GenBank/DDBJ databases">
        <title>Genomic Encyclopedia of Type Strains, Phase IV (KMG-IV): sequencing the most valuable type-strain genomes for metagenomic binning, comparative biology and taxonomic classification.</title>
        <authorList>
            <person name="Goeker M."/>
        </authorList>
    </citation>
    <scope>NUCLEOTIDE SEQUENCE [LARGE SCALE GENOMIC DNA]</scope>
    <source>
        <strain evidence="1 2">DSM 18063</strain>
    </source>
</reference>
<dbReference type="AlphaFoldDB" id="A0A4R2Q2L9"/>
<organism evidence="1 2">
    <name type="scientific">Rhodovulum marinum</name>
    <dbReference type="NCBI Taxonomy" id="320662"/>
    <lineage>
        <taxon>Bacteria</taxon>
        <taxon>Pseudomonadati</taxon>
        <taxon>Pseudomonadota</taxon>
        <taxon>Alphaproteobacteria</taxon>
        <taxon>Rhodobacterales</taxon>
        <taxon>Paracoccaceae</taxon>
        <taxon>Rhodovulum</taxon>
    </lineage>
</organism>
<protein>
    <recommendedName>
        <fullName evidence="3">Lipoprotein</fullName>
    </recommendedName>
</protein>
<dbReference type="Proteomes" id="UP000294835">
    <property type="component" value="Unassembled WGS sequence"/>
</dbReference>
<keyword evidence="2" id="KW-1185">Reference proteome</keyword>
<dbReference type="InterPro" id="IPR046705">
    <property type="entry name" value="DUF6778"/>
</dbReference>
<evidence type="ECO:0000313" key="1">
    <source>
        <dbReference type="EMBL" id="TCP40871.1"/>
    </source>
</evidence>